<feature type="compositionally biased region" description="Basic and acidic residues" evidence="1">
    <location>
        <begin position="280"/>
        <end position="299"/>
    </location>
</feature>
<feature type="region of interest" description="Disordered" evidence="1">
    <location>
        <begin position="64"/>
        <end position="309"/>
    </location>
</feature>
<name>A0A5C2SRK6_9APHY</name>
<evidence type="ECO:0000256" key="1">
    <source>
        <dbReference type="SAM" id="MobiDB-lite"/>
    </source>
</evidence>
<gene>
    <name evidence="2" type="ORF">L227DRAFT_607736</name>
</gene>
<feature type="compositionally biased region" description="Basic and acidic residues" evidence="1">
    <location>
        <begin position="164"/>
        <end position="179"/>
    </location>
</feature>
<evidence type="ECO:0000313" key="3">
    <source>
        <dbReference type="Proteomes" id="UP000313359"/>
    </source>
</evidence>
<feature type="compositionally biased region" description="Acidic residues" evidence="1">
    <location>
        <begin position="198"/>
        <end position="225"/>
    </location>
</feature>
<accession>A0A5C2SRK6</accession>
<feature type="compositionally biased region" description="Low complexity" evidence="1">
    <location>
        <begin position="71"/>
        <end position="88"/>
    </location>
</feature>
<evidence type="ECO:0008006" key="4">
    <source>
        <dbReference type="Google" id="ProtNLM"/>
    </source>
</evidence>
<keyword evidence="3" id="KW-1185">Reference proteome</keyword>
<dbReference type="AlphaFoldDB" id="A0A5C2SRK6"/>
<protein>
    <recommendedName>
        <fullName evidence="4">Zn(2)-C6 fungal-type domain-containing protein</fullName>
    </recommendedName>
</protein>
<feature type="region of interest" description="Disordered" evidence="1">
    <location>
        <begin position="401"/>
        <end position="424"/>
    </location>
</feature>
<feature type="compositionally biased region" description="Basic residues" evidence="1">
    <location>
        <begin position="266"/>
        <end position="279"/>
    </location>
</feature>
<evidence type="ECO:0000313" key="2">
    <source>
        <dbReference type="EMBL" id="RPD64016.1"/>
    </source>
</evidence>
<reference evidence="2" key="1">
    <citation type="journal article" date="2018" name="Genome Biol. Evol.">
        <title>Genomics and development of Lentinus tigrinus, a white-rot wood-decaying mushroom with dimorphic fruiting bodies.</title>
        <authorList>
            <person name="Wu B."/>
            <person name="Xu Z."/>
            <person name="Knudson A."/>
            <person name="Carlson A."/>
            <person name="Chen N."/>
            <person name="Kovaka S."/>
            <person name="LaButti K."/>
            <person name="Lipzen A."/>
            <person name="Pennachio C."/>
            <person name="Riley R."/>
            <person name="Schakwitz W."/>
            <person name="Umezawa K."/>
            <person name="Ohm R.A."/>
            <person name="Grigoriev I.V."/>
            <person name="Nagy L.G."/>
            <person name="Gibbons J."/>
            <person name="Hibbett D."/>
        </authorList>
    </citation>
    <scope>NUCLEOTIDE SEQUENCE [LARGE SCALE GENOMIC DNA]</scope>
    <source>
        <strain evidence="2">ALCF2SS1-6</strain>
    </source>
</reference>
<feature type="compositionally biased region" description="Basic residues" evidence="1">
    <location>
        <begin position="180"/>
        <end position="194"/>
    </location>
</feature>
<feature type="compositionally biased region" description="Basic residues" evidence="1">
    <location>
        <begin position="232"/>
        <end position="245"/>
    </location>
</feature>
<feature type="compositionally biased region" description="Low complexity" evidence="1">
    <location>
        <begin position="405"/>
        <end position="416"/>
    </location>
</feature>
<feature type="compositionally biased region" description="Basic residues" evidence="1">
    <location>
        <begin position="300"/>
        <end position="309"/>
    </location>
</feature>
<dbReference type="Proteomes" id="UP000313359">
    <property type="component" value="Unassembled WGS sequence"/>
</dbReference>
<sequence>MPSSVYLLNANLPNIGGRVFSGREVPPYLECPSTILFFTDPPFPPLSFVPRAISLRVIMDASPPGATAPHSSVPAPSGPGPVVTGPSSVAPPPTSSASLPVTQTAVADNKAHASATTVQAKQASIPGAMREKRNARMTATRHVTTARPASRGGMPSHNISTADHPIDVDAIKSEHDAPKSRLRPSPRPSAKRRMQDRDTDDDDDEGEEDEEQEEVLEIDYDEQSSDYEPKGKTKARRPPAKKTKRNKGDSEVDYDELSSDYEPKAKTKARRPPVKKPKRNKAESEVDYDEHSSDYEPKAKTKARPPLVKKPKRHMGETCLACARGGHATECVCARRVKSCRPCIDAKRPCSFLKEQVATPDDHALPAFVRKLNENLTLVVEYLERIQDSLDTLQSLVSPPSEVDAQTSSATVASSAENVYGPPGFRPDAAGMAVSRGVGDEQSTSA</sequence>
<organism evidence="2 3">
    <name type="scientific">Lentinus tigrinus ALCF2SS1-6</name>
    <dbReference type="NCBI Taxonomy" id="1328759"/>
    <lineage>
        <taxon>Eukaryota</taxon>
        <taxon>Fungi</taxon>
        <taxon>Dikarya</taxon>
        <taxon>Basidiomycota</taxon>
        <taxon>Agaricomycotina</taxon>
        <taxon>Agaricomycetes</taxon>
        <taxon>Polyporales</taxon>
        <taxon>Polyporaceae</taxon>
        <taxon>Lentinus</taxon>
    </lineage>
</organism>
<dbReference type="EMBL" id="ML122254">
    <property type="protein sequence ID" value="RPD64016.1"/>
    <property type="molecule type" value="Genomic_DNA"/>
</dbReference>
<proteinExistence type="predicted"/>